<dbReference type="PANTHER" id="PTHR38436">
    <property type="entry name" value="POLYKETIDE CYCLASE SNOAL-LIKE DOMAIN"/>
    <property type="match status" value="1"/>
</dbReference>
<sequence length="147" mass="15995">MDAQRNRQNTLDAITAFNAGDLDRYLASYAPDAVIHGLPEHLGANLAGHREFLTSMRAALPDVTSSVEDIVASGDLVATRHTYRGTHEGTLHGARPTGRVLEWRAMTFRRFNDEGLATERWIVSDDLALLRQLGQVGAGSTVSAPAR</sequence>
<dbReference type="RefSeq" id="WP_051518405.1">
    <property type="nucleotide sequence ID" value="NZ_AWQS01000061.1"/>
</dbReference>
<dbReference type="InterPro" id="IPR032710">
    <property type="entry name" value="NTF2-like_dom_sf"/>
</dbReference>
<gene>
    <name evidence="1" type="ORF">N864_15675</name>
</gene>
<evidence type="ECO:0008006" key="3">
    <source>
        <dbReference type="Google" id="ProtNLM"/>
    </source>
</evidence>
<protein>
    <recommendedName>
        <fullName evidence="3">Ester cyclase</fullName>
    </recommendedName>
</protein>
<dbReference type="AlphaFoldDB" id="W9GM57"/>
<evidence type="ECO:0000313" key="2">
    <source>
        <dbReference type="Proteomes" id="UP000019494"/>
    </source>
</evidence>
<dbReference type="EMBL" id="AWQS01000061">
    <property type="protein sequence ID" value="EWT06187.1"/>
    <property type="molecule type" value="Genomic_DNA"/>
</dbReference>
<dbReference type="Proteomes" id="UP000019494">
    <property type="component" value="Unassembled WGS sequence"/>
</dbReference>
<dbReference type="Gene3D" id="3.10.450.50">
    <property type="match status" value="1"/>
</dbReference>
<organism evidence="1 2">
    <name type="scientific">Intrasporangium chromatireducens Q5-1</name>
    <dbReference type="NCBI Taxonomy" id="584657"/>
    <lineage>
        <taxon>Bacteria</taxon>
        <taxon>Bacillati</taxon>
        <taxon>Actinomycetota</taxon>
        <taxon>Actinomycetes</taxon>
        <taxon>Micrococcales</taxon>
        <taxon>Intrasporangiaceae</taxon>
        <taxon>Intrasporangium</taxon>
    </lineage>
</organism>
<dbReference type="Pfam" id="PF07366">
    <property type="entry name" value="SnoaL"/>
    <property type="match status" value="1"/>
</dbReference>
<dbReference type="OrthoDB" id="9182871at2"/>
<dbReference type="SUPFAM" id="SSF54427">
    <property type="entry name" value="NTF2-like"/>
    <property type="match status" value="1"/>
</dbReference>
<comment type="caution">
    <text evidence="1">The sequence shown here is derived from an EMBL/GenBank/DDBJ whole genome shotgun (WGS) entry which is preliminary data.</text>
</comment>
<keyword evidence="2" id="KW-1185">Reference proteome</keyword>
<reference evidence="2" key="1">
    <citation type="submission" date="2013-08" db="EMBL/GenBank/DDBJ databases">
        <title>Intrasporangium oryzae NRRL B-24470.</title>
        <authorList>
            <person name="Liu H."/>
            <person name="Wang G."/>
        </authorList>
    </citation>
    <scope>NUCLEOTIDE SEQUENCE [LARGE SCALE GENOMIC DNA]</scope>
    <source>
        <strain evidence="2">Q5-1</strain>
    </source>
</reference>
<dbReference type="GO" id="GO:0030638">
    <property type="term" value="P:polyketide metabolic process"/>
    <property type="evidence" value="ECO:0007669"/>
    <property type="project" value="InterPro"/>
</dbReference>
<evidence type="ECO:0000313" key="1">
    <source>
        <dbReference type="EMBL" id="EWT06187.1"/>
    </source>
</evidence>
<dbReference type="PANTHER" id="PTHR38436:SF1">
    <property type="entry name" value="ESTER CYCLASE"/>
    <property type="match status" value="1"/>
</dbReference>
<proteinExistence type="predicted"/>
<accession>W9GM57</accession>
<dbReference type="InterPro" id="IPR009959">
    <property type="entry name" value="Cyclase_SnoaL-like"/>
</dbReference>
<name>W9GM57_9MICO</name>